<dbReference type="KEGG" id="adl:AURDEDRAFT_23621"/>
<keyword evidence="4" id="KW-1185">Reference proteome</keyword>
<evidence type="ECO:0000256" key="1">
    <source>
        <dbReference type="SAM" id="MobiDB-lite"/>
    </source>
</evidence>
<feature type="non-terminal residue" evidence="3">
    <location>
        <position position="208"/>
    </location>
</feature>
<protein>
    <recommendedName>
        <fullName evidence="2">HMG domain-containing protein</fullName>
    </recommendedName>
</protein>
<dbReference type="eggNOG" id="ENOG502S87Y">
    <property type="taxonomic scope" value="Eukaryota"/>
</dbReference>
<feature type="domain" description="HMG" evidence="2">
    <location>
        <begin position="32"/>
        <end position="160"/>
    </location>
</feature>
<dbReference type="InterPro" id="IPR040648">
    <property type="entry name" value="HMGXB3_CxC4"/>
</dbReference>
<dbReference type="OrthoDB" id="5598737at2759"/>
<accession>J0WS99</accession>
<dbReference type="InParanoid" id="J0WS99"/>
<name>J0WS99_AURST</name>
<dbReference type="EMBL" id="JH687909">
    <property type="protein sequence ID" value="EJD35013.1"/>
    <property type="molecule type" value="Genomic_DNA"/>
</dbReference>
<dbReference type="Proteomes" id="UP000006514">
    <property type="component" value="Unassembled WGS sequence"/>
</dbReference>
<gene>
    <name evidence="3" type="ORF">AURDEDRAFT_23621</name>
</gene>
<dbReference type="AlphaFoldDB" id="J0WS99"/>
<evidence type="ECO:0000313" key="4">
    <source>
        <dbReference type="Proteomes" id="UP000006514"/>
    </source>
</evidence>
<evidence type="ECO:0000313" key="3">
    <source>
        <dbReference type="EMBL" id="EJD35013.1"/>
    </source>
</evidence>
<evidence type="ECO:0000259" key="2">
    <source>
        <dbReference type="Pfam" id="PF18717"/>
    </source>
</evidence>
<sequence length="208" mass="23287">PPQWARLPADDEPGGTGTYPTISDLDTRAVLEFTADERPRCRCGWQSETSAKPSDIRRINCIVFACQRVYEKRIEVIACPNCPARFLQDAGPDLNSLGLFNYNNKRIVTHELLNQFSAMFTRVEMPFDAFAEIIRRQYSDSGCTTPFMSADVFLSTWFGFVRLQTNGHAFECTLCGPDPDVLVGDGISAGFDLKQLCDCLRPPTTVDE</sequence>
<reference evidence="4" key="1">
    <citation type="journal article" date="2012" name="Science">
        <title>The Paleozoic origin of enzymatic lignin decomposition reconstructed from 31 fungal genomes.</title>
        <authorList>
            <person name="Floudas D."/>
            <person name="Binder M."/>
            <person name="Riley R."/>
            <person name="Barry K."/>
            <person name="Blanchette R.A."/>
            <person name="Henrissat B."/>
            <person name="Martinez A.T."/>
            <person name="Otillar R."/>
            <person name="Spatafora J.W."/>
            <person name="Yadav J.S."/>
            <person name="Aerts A."/>
            <person name="Benoit I."/>
            <person name="Boyd A."/>
            <person name="Carlson A."/>
            <person name="Copeland A."/>
            <person name="Coutinho P.M."/>
            <person name="de Vries R.P."/>
            <person name="Ferreira P."/>
            <person name="Findley K."/>
            <person name="Foster B."/>
            <person name="Gaskell J."/>
            <person name="Glotzer D."/>
            <person name="Gorecki P."/>
            <person name="Heitman J."/>
            <person name="Hesse C."/>
            <person name="Hori C."/>
            <person name="Igarashi K."/>
            <person name="Jurgens J.A."/>
            <person name="Kallen N."/>
            <person name="Kersten P."/>
            <person name="Kohler A."/>
            <person name="Kuees U."/>
            <person name="Kumar T.K.A."/>
            <person name="Kuo A."/>
            <person name="LaButti K."/>
            <person name="Larrondo L.F."/>
            <person name="Lindquist E."/>
            <person name="Ling A."/>
            <person name="Lombard V."/>
            <person name="Lucas S."/>
            <person name="Lundell T."/>
            <person name="Martin R."/>
            <person name="McLaughlin D.J."/>
            <person name="Morgenstern I."/>
            <person name="Morin E."/>
            <person name="Murat C."/>
            <person name="Nagy L.G."/>
            <person name="Nolan M."/>
            <person name="Ohm R.A."/>
            <person name="Patyshakuliyeva A."/>
            <person name="Rokas A."/>
            <person name="Ruiz-Duenas F.J."/>
            <person name="Sabat G."/>
            <person name="Salamov A."/>
            <person name="Samejima M."/>
            <person name="Schmutz J."/>
            <person name="Slot J.C."/>
            <person name="St John F."/>
            <person name="Stenlid J."/>
            <person name="Sun H."/>
            <person name="Sun S."/>
            <person name="Syed K."/>
            <person name="Tsang A."/>
            <person name="Wiebenga A."/>
            <person name="Young D."/>
            <person name="Pisabarro A."/>
            <person name="Eastwood D.C."/>
            <person name="Martin F."/>
            <person name="Cullen D."/>
            <person name="Grigoriev I.V."/>
            <person name="Hibbett D.S."/>
        </authorList>
    </citation>
    <scope>NUCLEOTIDE SEQUENCE [LARGE SCALE GENOMIC DNA]</scope>
    <source>
        <strain evidence="4">TFB10046</strain>
    </source>
</reference>
<organism evidence="3 4">
    <name type="scientific">Auricularia subglabra (strain TFB-10046 / SS5)</name>
    <name type="common">White-rot fungus</name>
    <name type="synonym">Auricularia delicata (strain TFB10046)</name>
    <dbReference type="NCBI Taxonomy" id="717982"/>
    <lineage>
        <taxon>Eukaryota</taxon>
        <taxon>Fungi</taxon>
        <taxon>Dikarya</taxon>
        <taxon>Basidiomycota</taxon>
        <taxon>Agaricomycotina</taxon>
        <taxon>Agaricomycetes</taxon>
        <taxon>Auriculariales</taxon>
        <taxon>Auriculariaceae</taxon>
        <taxon>Auricularia</taxon>
    </lineage>
</organism>
<dbReference type="Pfam" id="PF18717">
    <property type="entry name" value="CxC4"/>
    <property type="match status" value="1"/>
</dbReference>
<feature type="non-terminal residue" evidence="3">
    <location>
        <position position="1"/>
    </location>
</feature>
<proteinExistence type="predicted"/>
<feature type="region of interest" description="Disordered" evidence="1">
    <location>
        <begin position="1"/>
        <end position="21"/>
    </location>
</feature>